<dbReference type="KEGG" id="mnd:KOY48_05570"/>
<accession>A0A8F1MCD0</accession>
<evidence type="ECO:0000313" key="1">
    <source>
        <dbReference type="EMBL" id="QWQ32277.1"/>
    </source>
</evidence>
<dbReference type="AlphaFoldDB" id="A0A8F1MCD0"/>
<proteinExistence type="predicted"/>
<keyword evidence="2" id="KW-1185">Reference proteome</keyword>
<protein>
    <submittedName>
        <fullName evidence="1">Uncharacterized protein</fullName>
    </submittedName>
</protein>
<dbReference type="EMBL" id="CP076460">
    <property type="protein sequence ID" value="QWQ32277.1"/>
    <property type="molecule type" value="Genomic_DNA"/>
</dbReference>
<dbReference type="Pfam" id="PF07538">
    <property type="entry name" value="ChW"/>
    <property type="match status" value="1"/>
</dbReference>
<name>A0A8F1MCD0_9BACT</name>
<sequence length="33" mass="3967">MIFTTKLTYRAWIGWQEWKKNGEVAGDKTRITH</sequence>
<gene>
    <name evidence="1" type="ORF">KOY48_05570</name>
</gene>
<evidence type="ECO:0000313" key="2">
    <source>
        <dbReference type="Proteomes" id="UP000679129"/>
    </source>
</evidence>
<dbReference type="InterPro" id="IPR006637">
    <property type="entry name" value="ChW"/>
</dbReference>
<organism evidence="1 2">
    <name type="scientific">Candidatus Minimicrobia naudis</name>
    <dbReference type="NCBI Taxonomy" id="2841263"/>
    <lineage>
        <taxon>Bacteria</taxon>
        <taxon>Candidatus Saccharimonadota</taxon>
        <taxon>Candidatus Saccharimonadota incertae sedis</taxon>
        <taxon>Candidatus Minimicrobia</taxon>
    </lineage>
</organism>
<reference evidence="1" key="1">
    <citation type="submission" date="2021-06" db="EMBL/GenBank/DDBJ databases">
        <title>An adapted protocol for Saccharibacteria cultivation: two new species join this phylum of Candidate Phyla Radiations.</title>
        <authorList>
            <person name="Ibrahim A."/>
            <person name="Maatouk M."/>
            <person name="Zgheib R."/>
            <person name="Haddad G."/>
            <person name="Bou Khalil J."/>
            <person name="Raoult D."/>
            <person name="Bittar F."/>
        </authorList>
    </citation>
    <scope>NUCLEOTIDE SEQUENCE</scope>
    <source>
        <strain evidence="1">IHU1</strain>
    </source>
</reference>
<dbReference type="Proteomes" id="UP000679129">
    <property type="component" value="Chromosome"/>
</dbReference>